<gene>
    <name evidence="2" type="ORF">LUZ62_018449</name>
</gene>
<dbReference type="InterPro" id="IPR032675">
    <property type="entry name" value="LRR_dom_sf"/>
</dbReference>
<protein>
    <submittedName>
        <fullName evidence="2">RNI-like superfamily protein</fullName>
    </submittedName>
</protein>
<comment type="caution">
    <text evidence="2">The sequence shown here is derived from an EMBL/GenBank/DDBJ whole genome shotgun (WGS) entry which is preliminary data.</text>
</comment>
<feature type="domain" description="F-box" evidence="1">
    <location>
        <begin position="23"/>
        <end position="63"/>
    </location>
</feature>
<name>A0AAV8GS65_9POAL</name>
<dbReference type="EMBL" id="JAMFTS010000001">
    <property type="protein sequence ID" value="KAJ4805883.1"/>
    <property type="molecule type" value="Genomic_DNA"/>
</dbReference>
<dbReference type="InterPro" id="IPR001810">
    <property type="entry name" value="F-box_dom"/>
</dbReference>
<dbReference type="AlphaFoldDB" id="A0AAV8GS65"/>
<dbReference type="PANTHER" id="PTHR38926">
    <property type="entry name" value="F-BOX DOMAIN CONTAINING PROTEIN, EXPRESSED"/>
    <property type="match status" value="1"/>
</dbReference>
<sequence>MEGGDGREDSSTCGRNWAMLARDVLIVIFLKLGTMEVLRAAGSVCRSWRKVATEEPVLWRRIRMINHGYFGSDAFKLVEPARIAIDRSGGQLEWFAAANFADDNLLQYLCDRTSVLKKLGLTSLGQLSAAALTETAKRQPLLEEIQITFGPFSKKLTEILGTACSHLKSFKLNHTRYNMPPPDPDNEEEISNDDEALGIAKSMHQLRHLELIGNRLTNEGLTAILDGCPHLETLDIRQCFNVDIYDDGLYARCVRLKTFWFDYPDDEFDHDIDSDFDVGDD</sequence>
<accession>A0AAV8GS65</accession>
<organism evidence="2 3">
    <name type="scientific">Rhynchospora pubera</name>
    <dbReference type="NCBI Taxonomy" id="906938"/>
    <lineage>
        <taxon>Eukaryota</taxon>
        <taxon>Viridiplantae</taxon>
        <taxon>Streptophyta</taxon>
        <taxon>Embryophyta</taxon>
        <taxon>Tracheophyta</taxon>
        <taxon>Spermatophyta</taxon>
        <taxon>Magnoliopsida</taxon>
        <taxon>Liliopsida</taxon>
        <taxon>Poales</taxon>
        <taxon>Cyperaceae</taxon>
        <taxon>Cyperoideae</taxon>
        <taxon>Rhynchosporeae</taxon>
        <taxon>Rhynchospora</taxon>
    </lineage>
</organism>
<dbReference type="SUPFAM" id="SSF52047">
    <property type="entry name" value="RNI-like"/>
    <property type="match status" value="1"/>
</dbReference>
<evidence type="ECO:0000313" key="2">
    <source>
        <dbReference type="EMBL" id="KAJ4805883.1"/>
    </source>
</evidence>
<dbReference type="Gene3D" id="1.20.1280.50">
    <property type="match status" value="1"/>
</dbReference>
<proteinExistence type="predicted"/>
<dbReference type="PANTHER" id="PTHR38926:SF2">
    <property type="entry name" value="F-BOX_LRR-REPEAT PROTEIN 21-RELATED"/>
    <property type="match status" value="1"/>
</dbReference>
<evidence type="ECO:0000313" key="3">
    <source>
        <dbReference type="Proteomes" id="UP001140206"/>
    </source>
</evidence>
<dbReference type="Gene3D" id="3.80.10.10">
    <property type="entry name" value="Ribonuclease Inhibitor"/>
    <property type="match status" value="1"/>
</dbReference>
<reference evidence="2" key="1">
    <citation type="submission" date="2022-08" db="EMBL/GenBank/DDBJ databases">
        <authorList>
            <person name="Marques A."/>
        </authorList>
    </citation>
    <scope>NUCLEOTIDE SEQUENCE</scope>
    <source>
        <strain evidence="2">RhyPub2mFocal</strain>
        <tissue evidence="2">Leaves</tissue>
    </source>
</reference>
<dbReference type="Pfam" id="PF12937">
    <property type="entry name" value="F-box-like"/>
    <property type="match status" value="1"/>
</dbReference>
<dbReference type="Proteomes" id="UP001140206">
    <property type="component" value="Chromosome 1"/>
</dbReference>
<evidence type="ECO:0000259" key="1">
    <source>
        <dbReference type="Pfam" id="PF12937"/>
    </source>
</evidence>
<dbReference type="SUPFAM" id="SSF81383">
    <property type="entry name" value="F-box domain"/>
    <property type="match status" value="1"/>
</dbReference>
<dbReference type="InterPro" id="IPR036047">
    <property type="entry name" value="F-box-like_dom_sf"/>
</dbReference>
<keyword evidence="3" id="KW-1185">Reference proteome</keyword>